<dbReference type="Pfam" id="PF01547">
    <property type="entry name" value="SBP_bac_1"/>
    <property type="match status" value="1"/>
</dbReference>
<evidence type="ECO:0000256" key="7">
    <source>
        <dbReference type="SAM" id="SignalP"/>
    </source>
</evidence>
<feature type="region of interest" description="Disordered" evidence="6">
    <location>
        <begin position="30"/>
        <end position="50"/>
    </location>
</feature>
<dbReference type="PANTHER" id="PTHR43649:SF33">
    <property type="entry name" value="POLYGALACTURONAN_RHAMNOGALACTURONAN-BINDING PROTEIN YTCQ"/>
    <property type="match status" value="1"/>
</dbReference>
<sequence>MRKRFISFGIVSILIVALLAGCGTNGNKENTPASAGSVASTTPTEGASAEPVEPVTLTIIDWYSKNELTPAIEAWNKANPDIQLKEEIIDGNSWQTIYTTRFQSGDAPDLLFMDRGETPQWAENGYLMDVTDRPSIQDLKENLPELYNAREINGKVYLSVVDSGASTNMIFYNQVIFDKLNLSVPTTMEEFYQVCEAIKASGVDPLVFGAGDWAGYRLLANPFRDVTVNNQGIKNAVNALVEGTATIPQIYESTFTMLKKLSDGGYVSKASATLKYDQSVQYFADGRAAMLPQGNWVPTLEAITKADPAKFKLNSFMLPYPADSNKKINMTVSPGYGLAINAKTKYPEQAKKAFDGLTSIDSIKMMVQGMGATTIHPGIKLELDPALQQSNDQLYAPNVNKVIGDPDKYEVPASFGDVYKKAMFDAINSGVTVEKSLKDLQTEWDIVKESVKKLE</sequence>
<evidence type="ECO:0000313" key="9">
    <source>
        <dbReference type="Proteomes" id="UP000612456"/>
    </source>
</evidence>
<evidence type="ECO:0000256" key="3">
    <source>
        <dbReference type="ARBA" id="ARBA00023136"/>
    </source>
</evidence>
<keyword evidence="1" id="KW-1003">Cell membrane</keyword>
<dbReference type="InterPro" id="IPR050490">
    <property type="entry name" value="Bact_solute-bd_prot1"/>
</dbReference>
<keyword evidence="2 7" id="KW-0732">Signal</keyword>
<dbReference type="Proteomes" id="UP000612456">
    <property type="component" value="Unassembled WGS sequence"/>
</dbReference>
<evidence type="ECO:0000256" key="2">
    <source>
        <dbReference type="ARBA" id="ARBA00022729"/>
    </source>
</evidence>
<evidence type="ECO:0000256" key="1">
    <source>
        <dbReference type="ARBA" id="ARBA00022475"/>
    </source>
</evidence>
<feature type="chain" id="PRO_5039497631" evidence="7">
    <location>
        <begin position="23"/>
        <end position="455"/>
    </location>
</feature>
<dbReference type="Gene3D" id="3.40.190.10">
    <property type="entry name" value="Periplasmic binding protein-like II"/>
    <property type="match status" value="2"/>
</dbReference>
<dbReference type="PANTHER" id="PTHR43649">
    <property type="entry name" value="ARABINOSE-BINDING PROTEIN-RELATED"/>
    <property type="match status" value="1"/>
</dbReference>
<dbReference type="SUPFAM" id="SSF53850">
    <property type="entry name" value="Periplasmic binding protein-like II"/>
    <property type="match status" value="1"/>
</dbReference>
<dbReference type="EMBL" id="BMHP01000018">
    <property type="protein sequence ID" value="GGE02078.1"/>
    <property type="molecule type" value="Genomic_DNA"/>
</dbReference>
<evidence type="ECO:0000256" key="5">
    <source>
        <dbReference type="ARBA" id="ARBA00023288"/>
    </source>
</evidence>
<dbReference type="RefSeq" id="WP_189000877.1">
    <property type="nucleotide sequence ID" value="NZ_BMHP01000018.1"/>
</dbReference>
<feature type="compositionally biased region" description="Polar residues" evidence="6">
    <location>
        <begin position="30"/>
        <end position="45"/>
    </location>
</feature>
<dbReference type="InterPro" id="IPR006059">
    <property type="entry name" value="SBP"/>
</dbReference>
<evidence type="ECO:0000256" key="4">
    <source>
        <dbReference type="ARBA" id="ARBA00023139"/>
    </source>
</evidence>
<accession>A0A916ZL99</accession>
<reference evidence="8" key="1">
    <citation type="journal article" date="2014" name="Int. J. Syst. Evol. Microbiol.">
        <title>Complete genome sequence of Corynebacterium casei LMG S-19264T (=DSM 44701T), isolated from a smear-ripened cheese.</title>
        <authorList>
            <consortium name="US DOE Joint Genome Institute (JGI-PGF)"/>
            <person name="Walter F."/>
            <person name="Albersmeier A."/>
            <person name="Kalinowski J."/>
            <person name="Ruckert C."/>
        </authorList>
    </citation>
    <scope>NUCLEOTIDE SEQUENCE</scope>
    <source>
        <strain evidence="8">CGMCC 1.15178</strain>
    </source>
</reference>
<keyword evidence="5" id="KW-0449">Lipoprotein</keyword>
<evidence type="ECO:0000313" key="8">
    <source>
        <dbReference type="EMBL" id="GGE02078.1"/>
    </source>
</evidence>
<proteinExistence type="predicted"/>
<dbReference type="AlphaFoldDB" id="A0A916ZL99"/>
<keyword evidence="4" id="KW-0564">Palmitate</keyword>
<dbReference type="PROSITE" id="PS51257">
    <property type="entry name" value="PROKAR_LIPOPROTEIN"/>
    <property type="match status" value="1"/>
</dbReference>
<comment type="caution">
    <text evidence="8">The sequence shown here is derived from an EMBL/GenBank/DDBJ whole genome shotgun (WGS) entry which is preliminary data.</text>
</comment>
<organism evidence="8 9">
    <name type="scientific">Paenibacillus nasutitermitis</name>
    <dbReference type="NCBI Taxonomy" id="1652958"/>
    <lineage>
        <taxon>Bacteria</taxon>
        <taxon>Bacillati</taxon>
        <taxon>Bacillota</taxon>
        <taxon>Bacilli</taxon>
        <taxon>Bacillales</taxon>
        <taxon>Paenibacillaceae</taxon>
        <taxon>Paenibacillus</taxon>
    </lineage>
</organism>
<keyword evidence="3" id="KW-0472">Membrane</keyword>
<reference evidence="8" key="2">
    <citation type="submission" date="2020-09" db="EMBL/GenBank/DDBJ databases">
        <authorList>
            <person name="Sun Q."/>
            <person name="Zhou Y."/>
        </authorList>
    </citation>
    <scope>NUCLEOTIDE SEQUENCE</scope>
    <source>
        <strain evidence="8">CGMCC 1.15178</strain>
    </source>
</reference>
<feature type="signal peptide" evidence="7">
    <location>
        <begin position="1"/>
        <end position="22"/>
    </location>
</feature>
<evidence type="ECO:0000256" key="6">
    <source>
        <dbReference type="SAM" id="MobiDB-lite"/>
    </source>
</evidence>
<keyword evidence="9" id="KW-1185">Reference proteome</keyword>
<name>A0A916ZL99_9BACL</name>
<gene>
    <name evidence="8" type="ORF">GCM10010911_71360</name>
</gene>
<protein>
    <submittedName>
        <fullName evidence="8">ABC transporter substrate-binding protein</fullName>
    </submittedName>
</protein>